<dbReference type="Proteomes" id="UP001500058">
    <property type="component" value="Unassembled WGS sequence"/>
</dbReference>
<organism evidence="2 3">
    <name type="scientific">Streptomyces glaucosporus</name>
    <dbReference type="NCBI Taxonomy" id="284044"/>
    <lineage>
        <taxon>Bacteria</taxon>
        <taxon>Bacillati</taxon>
        <taxon>Actinomycetota</taxon>
        <taxon>Actinomycetes</taxon>
        <taxon>Kitasatosporales</taxon>
        <taxon>Streptomycetaceae</taxon>
        <taxon>Streptomyces</taxon>
    </lineage>
</organism>
<evidence type="ECO:0000313" key="2">
    <source>
        <dbReference type="EMBL" id="GAA2391665.1"/>
    </source>
</evidence>
<protein>
    <submittedName>
        <fullName evidence="2">Uncharacterized protein</fullName>
    </submittedName>
</protein>
<feature type="region of interest" description="Disordered" evidence="1">
    <location>
        <begin position="62"/>
        <end position="99"/>
    </location>
</feature>
<evidence type="ECO:0000256" key="1">
    <source>
        <dbReference type="SAM" id="MobiDB-lite"/>
    </source>
</evidence>
<comment type="caution">
    <text evidence="2">The sequence shown here is derived from an EMBL/GenBank/DDBJ whole genome shotgun (WGS) entry which is preliminary data.</text>
</comment>
<feature type="compositionally biased region" description="Low complexity" evidence="1">
    <location>
        <begin position="86"/>
        <end position="99"/>
    </location>
</feature>
<accession>A0ABN3I0U4</accession>
<sequence>MPPLNGTGILRVADADTITRSVTTLKMLMDRTVVPPNDVPLRTGPEDGRKTVPAVEVTRRLRVGPGARPPDPLRTRAAPRAGSSGPRTRPAPARRFPITARVRDGALEAARRLLSAEAPLPWPAGPLVRLRT</sequence>
<dbReference type="EMBL" id="BAAATJ010000004">
    <property type="protein sequence ID" value="GAA2391665.1"/>
    <property type="molecule type" value="Genomic_DNA"/>
</dbReference>
<reference evidence="2 3" key="1">
    <citation type="journal article" date="2019" name="Int. J. Syst. Evol. Microbiol.">
        <title>The Global Catalogue of Microorganisms (GCM) 10K type strain sequencing project: providing services to taxonomists for standard genome sequencing and annotation.</title>
        <authorList>
            <consortium name="The Broad Institute Genomics Platform"/>
            <consortium name="The Broad Institute Genome Sequencing Center for Infectious Disease"/>
            <person name="Wu L."/>
            <person name="Ma J."/>
        </authorList>
    </citation>
    <scope>NUCLEOTIDE SEQUENCE [LARGE SCALE GENOMIC DNA]</scope>
    <source>
        <strain evidence="2 3">JCM 6921</strain>
    </source>
</reference>
<name>A0ABN3I0U4_9ACTN</name>
<proteinExistence type="predicted"/>
<gene>
    <name evidence="2" type="ORF">GCM10010420_14890</name>
</gene>
<evidence type="ECO:0000313" key="3">
    <source>
        <dbReference type="Proteomes" id="UP001500058"/>
    </source>
</evidence>
<keyword evidence="3" id="KW-1185">Reference proteome</keyword>